<keyword evidence="4" id="KW-0560">Oxidoreductase</keyword>
<feature type="domain" description="FAD-binding PCMH-type" evidence="6">
    <location>
        <begin position="74"/>
        <end position="249"/>
    </location>
</feature>
<evidence type="ECO:0000313" key="8">
    <source>
        <dbReference type="Proteomes" id="UP001303473"/>
    </source>
</evidence>
<reference evidence="8" key="1">
    <citation type="journal article" date="2023" name="Mol. Phylogenet. Evol.">
        <title>Genome-scale phylogeny and comparative genomics of the fungal order Sordariales.</title>
        <authorList>
            <person name="Hensen N."/>
            <person name="Bonometti L."/>
            <person name="Westerberg I."/>
            <person name="Brannstrom I.O."/>
            <person name="Guillou S."/>
            <person name="Cros-Aarteil S."/>
            <person name="Calhoun S."/>
            <person name="Haridas S."/>
            <person name="Kuo A."/>
            <person name="Mondo S."/>
            <person name="Pangilinan J."/>
            <person name="Riley R."/>
            <person name="LaButti K."/>
            <person name="Andreopoulos B."/>
            <person name="Lipzen A."/>
            <person name="Chen C."/>
            <person name="Yan M."/>
            <person name="Daum C."/>
            <person name="Ng V."/>
            <person name="Clum A."/>
            <person name="Steindorff A."/>
            <person name="Ohm R.A."/>
            <person name="Martin F."/>
            <person name="Silar P."/>
            <person name="Natvig D.O."/>
            <person name="Lalanne C."/>
            <person name="Gautier V."/>
            <person name="Ament-Velasquez S.L."/>
            <person name="Kruys A."/>
            <person name="Hutchinson M.I."/>
            <person name="Powell A.J."/>
            <person name="Barry K."/>
            <person name="Miller A.N."/>
            <person name="Grigoriev I.V."/>
            <person name="Debuchy R."/>
            <person name="Gladieux P."/>
            <person name="Hiltunen Thoren M."/>
            <person name="Johannesson H."/>
        </authorList>
    </citation>
    <scope>NUCLEOTIDE SEQUENCE [LARGE SCALE GENOMIC DNA]</scope>
    <source>
        <strain evidence="8">CBS 340.73</strain>
    </source>
</reference>
<dbReference type="InterPro" id="IPR050416">
    <property type="entry name" value="FAD-linked_Oxidoreductase"/>
</dbReference>
<evidence type="ECO:0000256" key="1">
    <source>
        <dbReference type="ARBA" id="ARBA00005466"/>
    </source>
</evidence>
<dbReference type="EMBL" id="MU853900">
    <property type="protein sequence ID" value="KAK3935951.1"/>
    <property type="molecule type" value="Genomic_DNA"/>
</dbReference>
<keyword evidence="3" id="KW-0274">FAD</keyword>
<feature type="chain" id="PRO_5043035575" description="FAD-binding PCMH-type domain-containing protein" evidence="5">
    <location>
        <begin position="18"/>
        <end position="519"/>
    </location>
</feature>
<dbReference type="InterPro" id="IPR016169">
    <property type="entry name" value="FAD-bd_PCMH_sub2"/>
</dbReference>
<accession>A0AAN6MZQ9</accession>
<dbReference type="PROSITE" id="PS51387">
    <property type="entry name" value="FAD_PCMH"/>
    <property type="match status" value="1"/>
</dbReference>
<evidence type="ECO:0000256" key="4">
    <source>
        <dbReference type="ARBA" id="ARBA00023002"/>
    </source>
</evidence>
<evidence type="ECO:0000256" key="3">
    <source>
        <dbReference type="ARBA" id="ARBA00022827"/>
    </source>
</evidence>
<dbReference type="GO" id="GO:0016491">
    <property type="term" value="F:oxidoreductase activity"/>
    <property type="evidence" value="ECO:0007669"/>
    <property type="project" value="UniProtKB-KW"/>
</dbReference>
<keyword evidence="5" id="KW-0732">Signal</keyword>
<dbReference type="Gene3D" id="3.30.465.10">
    <property type="match status" value="1"/>
</dbReference>
<sequence>MLPNILAAGLLTGLTAATNLSTSATPQASGTTSPALAGAPPCDALIAAGLRDRLLLPVDPSYEPQIESWWSANARLHPWCLVLPETTAEVSLTLTTLLNAGRGAGDWHIAVRSGGHSWPGSNNVANGVTIDLSFMNSSTYDSATNTARVEPGARWGNVYADLQKAGVTVVGGRDGGVGVGGFLLGGGLSFFTLRLGFACDSVGNYEVVLPNGTVVNANATSNPDLFKALKGGGSNYGIVTRYDLEAIPSRNLAYDLLYLPGNYSQQVIDTVVDYAKHDEMLGDNALVTFYTHNTSVSATTSIGVIHVNIVGNTNVSTSFDNLKKLPALFTVSDLQTMAQAAAGSVLPAGTRNAGSTQTFKNDPVILQYCVQLHEEYVATLKQSGVGAGDFETMMFFQPLPSYVGQLGRKNGGNMLGLDHVTENAVLWTGGVAVNPNAPEGALALAQAELNAMSAKIKQFAGSVNGGMELVYLNYADASQDALGSYGTDNVQFLRDVAKRYDPLGAFQTRIPGGFKIGRV</sequence>
<proteinExistence type="inferred from homology"/>
<name>A0AAN6MZQ9_9PEZI</name>
<dbReference type="PANTHER" id="PTHR42973">
    <property type="entry name" value="BINDING OXIDOREDUCTASE, PUTATIVE (AFU_ORTHOLOGUE AFUA_1G17690)-RELATED"/>
    <property type="match status" value="1"/>
</dbReference>
<evidence type="ECO:0000256" key="5">
    <source>
        <dbReference type="SAM" id="SignalP"/>
    </source>
</evidence>
<dbReference type="InterPro" id="IPR016166">
    <property type="entry name" value="FAD-bd_PCMH"/>
</dbReference>
<dbReference type="InterPro" id="IPR006094">
    <property type="entry name" value="Oxid_FAD_bind_N"/>
</dbReference>
<dbReference type="Pfam" id="PF01565">
    <property type="entry name" value="FAD_binding_4"/>
    <property type="match status" value="1"/>
</dbReference>
<comment type="caution">
    <text evidence="7">The sequence shown here is derived from an EMBL/GenBank/DDBJ whole genome shotgun (WGS) entry which is preliminary data.</text>
</comment>
<dbReference type="PANTHER" id="PTHR42973:SF53">
    <property type="entry name" value="FAD-BINDING PCMH-TYPE DOMAIN-CONTAINING PROTEIN-RELATED"/>
    <property type="match status" value="1"/>
</dbReference>
<dbReference type="GO" id="GO:0071949">
    <property type="term" value="F:FAD binding"/>
    <property type="evidence" value="ECO:0007669"/>
    <property type="project" value="InterPro"/>
</dbReference>
<evidence type="ECO:0000313" key="7">
    <source>
        <dbReference type="EMBL" id="KAK3935951.1"/>
    </source>
</evidence>
<protein>
    <recommendedName>
        <fullName evidence="6">FAD-binding PCMH-type domain-containing protein</fullName>
    </recommendedName>
</protein>
<evidence type="ECO:0000256" key="2">
    <source>
        <dbReference type="ARBA" id="ARBA00022630"/>
    </source>
</evidence>
<dbReference type="InterPro" id="IPR036318">
    <property type="entry name" value="FAD-bd_PCMH-like_sf"/>
</dbReference>
<comment type="similarity">
    <text evidence="1">Belongs to the oxygen-dependent FAD-linked oxidoreductase family.</text>
</comment>
<keyword evidence="2" id="KW-0285">Flavoprotein</keyword>
<evidence type="ECO:0000259" key="6">
    <source>
        <dbReference type="PROSITE" id="PS51387"/>
    </source>
</evidence>
<gene>
    <name evidence="7" type="ORF">QBC46DRAFT_357856</name>
</gene>
<feature type="signal peptide" evidence="5">
    <location>
        <begin position="1"/>
        <end position="17"/>
    </location>
</feature>
<dbReference type="SUPFAM" id="SSF56176">
    <property type="entry name" value="FAD-binding/transporter-associated domain-like"/>
    <property type="match status" value="1"/>
</dbReference>
<keyword evidence="8" id="KW-1185">Reference proteome</keyword>
<dbReference type="Proteomes" id="UP001303473">
    <property type="component" value="Unassembled WGS sequence"/>
</dbReference>
<organism evidence="7 8">
    <name type="scientific">Diplogelasinospora grovesii</name>
    <dbReference type="NCBI Taxonomy" id="303347"/>
    <lineage>
        <taxon>Eukaryota</taxon>
        <taxon>Fungi</taxon>
        <taxon>Dikarya</taxon>
        <taxon>Ascomycota</taxon>
        <taxon>Pezizomycotina</taxon>
        <taxon>Sordariomycetes</taxon>
        <taxon>Sordariomycetidae</taxon>
        <taxon>Sordariales</taxon>
        <taxon>Diplogelasinosporaceae</taxon>
        <taxon>Diplogelasinospora</taxon>
    </lineage>
</organism>
<dbReference type="AlphaFoldDB" id="A0AAN6MZQ9"/>